<dbReference type="Proteomes" id="UP001341245">
    <property type="component" value="Unassembled WGS sequence"/>
</dbReference>
<keyword evidence="2 5" id="KW-0812">Transmembrane</keyword>
<feature type="transmembrane region" description="Helical" evidence="6">
    <location>
        <begin position="36"/>
        <end position="55"/>
    </location>
</feature>
<evidence type="ECO:0000256" key="6">
    <source>
        <dbReference type="SAM" id="Phobius"/>
    </source>
</evidence>
<dbReference type="EMBL" id="JASGXD010000012">
    <property type="protein sequence ID" value="KAK6002207.1"/>
    <property type="molecule type" value="Genomic_DNA"/>
</dbReference>
<dbReference type="PANTHER" id="PTHR13439">
    <property type="entry name" value="CT120 PROTEIN"/>
    <property type="match status" value="1"/>
</dbReference>
<proteinExistence type="predicted"/>
<keyword evidence="3 6" id="KW-1133">Transmembrane helix</keyword>
<sequence length="442" mass="49427">MRDPFPIPAPQWLAEATRPLADKLSLPTLPMHIHEVLLAVVFYQTINAVIAPALSRRFFPQAYSSFNRRTRINWDVHIVSMVQSLLVNTVALWIMFYDTERSNMNWAGKIWGYDGAMGFLQSLAGGYFMWDLFMCTYHINIFGPGMLAHAISACTVFFFGFRPFLNYYGPVFILYELSSPALNMHWFMDKLNMTGSIYQLINGIILITTFFFCRLVWGSINSVLVFRDIWTAMQHGGVVGLDENLGLKYGLDQSMSAVTPQDQPYTGSADIMRFAGSRTLPAWLALSYLASNIVLNVLNFYWFAKMIEALRKRFDPPFGTKRPEKKEKETVVEEKTQEPEIEIQRGLYADGRKTIEITGTQSTPPSSLGFTTTEPAAGSVAAAAQSTFGVGAVFSTLQSAAMDGYGVPIIAGIVQVVVVVVAAACVMFAGYKLWNMRKQKTT</sequence>
<keyword evidence="9" id="KW-1185">Reference proteome</keyword>
<comment type="caution">
    <text evidence="8">The sequence shown here is derived from an EMBL/GenBank/DDBJ whole genome shotgun (WGS) entry which is preliminary data.</text>
</comment>
<evidence type="ECO:0000256" key="1">
    <source>
        <dbReference type="ARBA" id="ARBA00004141"/>
    </source>
</evidence>
<feature type="domain" description="TLC" evidence="7">
    <location>
        <begin position="69"/>
        <end position="315"/>
    </location>
</feature>
<feature type="transmembrane region" description="Helical" evidence="6">
    <location>
        <begin position="76"/>
        <end position="96"/>
    </location>
</feature>
<dbReference type="PANTHER" id="PTHR13439:SF0">
    <property type="entry name" value="TOPOISOMERASE I DAMAGE AFFECTED PROTEIN 4"/>
    <property type="match status" value="1"/>
</dbReference>
<protein>
    <recommendedName>
        <fullName evidence="7">TLC domain-containing protein</fullName>
    </recommendedName>
</protein>
<evidence type="ECO:0000313" key="8">
    <source>
        <dbReference type="EMBL" id="KAK6002207.1"/>
    </source>
</evidence>
<dbReference type="SMART" id="SM00724">
    <property type="entry name" value="TLC"/>
    <property type="match status" value="1"/>
</dbReference>
<accession>A0ABR0TCP1</accession>
<feature type="transmembrane region" description="Helical" evidence="6">
    <location>
        <begin position="200"/>
        <end position="220"/>
    </location>
</feature>
<name>A0ABR0TCP1_AURPU</name>
<dbReference type="InterPro" id="IPR006634">
    <property type="entry name" value="TLC-dom"/>
</dbReference>
<evidence type="ECO:0000256" key="5">
    <source>
        <dbReference type="PROSITE-ProRule" id="PRU00205"/>
    </source>
</evidence>
<dbReference type="Pfam" id="PF03798">
    <property type="entry name" value="TRAM_LAG1_CLN8"/>
    <property type="match status" value="1"/>
</dbReference>
<organism evidence="8 9">
    <name type="scientific">Aureobasidium pullulans</name>
    <name type="common">Black yeast</name>
    <name type="synonym">Pullularia pullulans</name>
    <dbReference type="NCBI Taxonomy" id="5580"/>
    <lineage>
        <taxon>Eukaryota</taxon>
        <taxon>Fungi</taxon>
        <taxon>Dikarya</taxon>
        <taxon>Ascomycota</taxon>
        <taxon>Pezizomycotina</taxon>
        <taxon>Dothideomycetes</taxon>
        <taxon>Dothideomycetidae</taxon>
        <taxon>Dothideales</taxon>
        <taxon>Saccotheciaceae</taxon>
        <taxon>Aureobasidium</taxon>
    </lineage>
</organism>
<feature type="transmembrane region" description="Helical" evidence="6">
    <location>
        <begin position="409"/>
        <end position="431"/>
    </location>
</feature>
<dbReference type="PROSITE" id="PS50922">
    <property type="entry name" value="TLC"/>
    <property type="match status" value="1"/>
</dbReference>
<evidence type="ECO:0000256" key="3">
    <source>
        <dbReference type="ARBA" id="ARBA00022989"/>
    </source>
</evidence>
<reference evidence="8 9" key="1">
    <citation type="submission" date="2023-11" db="EMBL/GenBank/DDBJ databases">
        <title>Draft genome sequence and annotation of the polyextremotolerant black yeast-like fungus Aureobasidium pullulans NRRL 62042.</title>
        <authorList>
            <person name="Dielentheis-Frenken M.R.E."/>
            <person name="Wibberg D."/>
            <person name="Blank L.M."/>
            <person name="Tiso T."/>
        </authorList>
    </citation>
    <scope>NUCLEOTIDE SEQUENCE [LARGE SCALE GENOMIC DNA]</scope>
    <source>
        <strain evidence="8 9">NRRL 62042</strain>
    </source>
</reference>
<feature type="transmembrane region" description="Helical" evidence="6">
    <location>
        <begin position="282"/>
        <end position="304"/>
    </location>
</feature>
<keyword evidence="4 5" id="KW-0472">Membrane</keyword>
<gene>
    <name evidence="8" type="ORF">QM012_001845</name>
</gene>
<feature type="transmembrane region" description="Helical" evidence="6">
    <location>
        <begin position="141"/>
        <end position="161"/>
    </location>
</feature>
<comment type="subcellular location">
    <subcellularLocation>
        <location evidence="1">Membrane</location>
        <topology evidence="1">Multi-pass membrane protein</topology>
    </subcellularLocation>
</comment>
<evidence type="ECO:0000256" key="4">
    <source>
        <dbReference type="ARBA" id="ARBA00023136"/>
    </source>
</evidence>
<evidence type="ECO:0000313" key="9">
    <source>
        <dbReference type="Proteomes" id="UP001341245"/>
    </source>
</evidence>
<evidence type="ECO:0000256" key="2">
    <source>
        <dbReference type="ARBA" id="ARBA00022692"/>
    </source>
</evidence>
<evidence type="ECO:0000259" key="7">
    <source>
        <dbReference type="PROSITE" id="PS50922"/>
    </source>
</evidence>
<dbReference type="InterPro" id="IPR050846">
    <property type="entry name" value="TLCD"/>
</dbReference>
<feature type="transmembrane region" description="Helical" evidence="6">
    <location>
        <begin position="116"/>
        <end position="134"/>
    </location>
</feature>